<keyword evidence="2" id="KW-1185">Reference proteome</keyword>
<accession>A0ACB7SZ17</accession>
<gene>
    <name evidence="1" type="ORF">HPB50_022676</name>
</gene>
<comment type="caution">
    <text evidence="1">The sequence shown here is derived from an EMBL/GenBank/DDBJ whole genome shotgun (WGS) entry which is preliminary data.</text>
</comment>
<sequence>MQWLAWIVDCFSKVCLEVRPRAQVAMVAGTFPSTRTCSEVDKFGIMDDSDCLSRAWRHSDNSSGTTRNEHDRHRMDASSKTDERALGVALTPNGKRSNQDNSIPT</sequence>
<name>A0ACB7SZ17_HYAAI</name>
<dbReference type="Proteomes" id="UP000821845">
    <property type="component" value="Chromosome 2"/>
</dbReference>
<proteinExistence type="predicted"/>
<dbReference type="EMBL" id="CM023482">
    <property type="protein sequence ID" value="KAH6939938.1"/>
    <property type="molecule type" value="Genomic_DNA"/>
</dbReference>
<evidence type="ECO:0000313" key="2">
    <source>
        <dbReference type="Proteomes" id="UP000821845"/>
    </source>
</evidence>
<reference evidence="1" key="1">
    <citation type="submission" date="2020-05" db="EMBL/GenBank/DDBJ databases">
        <title>Large-scale comparative analyses of tick genomes elucidate their genetic diversity and vector capacities.</title>
        <authorList>
            <person name="Jia N."/>
            <person name="Wang J."/>
            <person name="Shi W."/>
            <person name="Du L."/>
            <person name="Sun Y."/>
            <person name="Zhan W."/>
            <person name="Jiang J."/>
            <person name="Wang Q."/>
            <person name="Zhang B."/>
            <person name="Ji P."/>
            <person name="Sakyi L.B."/>
            <person name="Cui X."/>
            <person name="Yuan T."/>
            <person name="Jiang B."/>
            <person name="Yang W."/>
            <person name="Lam T.T.-Y."/>
            <person name="Chang Q."/>
            <person name="Ding S."/>
            <person name="Wang X."/>
            <person name="Zhu J."/>
            <person name="Ruan X."/>
            <person name="Zhao L."/>
            <person name="Wei J."/>
            <person name="Que T."/>
            <person name="Du C."/>
            <person name="Cheng J."/>
            <person name="Dai P."/>
            <person name="Han X."/>
            <person name="Huang E."/>
            <person name="Gao Y."/>
            <person name="Liu J."/>
            <person name="Shao H."/>
            <person name="Ye R."/>
            <person name="Li L."/>
            <person name="Wei W."/>
            <person name="Wang X."/>
            <person name="Wang C."/>
            <person name="Yang T."/>
            <person name="Huo Q."/>
            <person name="Li W."/>
            <person name="Guo W."/>
            <person name="Chen H."/>
            <person name="Zhou L."/>
            <person name="Ni X."/>
            <person name="Tian J."/>
            <person name="Zhou Y."/>
            <person name="Sheng Y."/>
            <person name="Liu T."/>
            <person name="Pan Y."/>
            <person name="Xia L."/>
            <person name="Li J."/>
            <person name="Zhao F."/>
            <person name="Cao W."/>
        </authorList>
    </citation>
    <scope>NUCLEOTIDE SEQUENCE</scope>
    <source>
        <strain evidence="1">Hyas-2018</strain>
    </source>
</reference>
<organism evidence="1 2">
    <name type="scientific">Hyalomma asiaticum</name>
    <name type="common">Tick</name>
    <dbReference type="NCBI Taxonomy" id="266040"/>
    <lineage>
        <taxon>Eukaryota</taxon>
        <taxon>Metazoa</taxon>
        <taxon>Ecdysozoa</taxon>
        <taxon>Arthropoda</taxon>
        <taxon>Chelicerata</taxon>
        <taxon>Arachnida</taxon>
        <taxon>Acari</taxon>
        <taxon>Parasitiformes</taxon>
        <taxon>Ixodida</taxon>
        <taxon>Ixodoidea</taxon>
        <taxon>Ixodidae</taxon>
        <taxon>Hyalomminae</taxon>
        <taxon>Hyalomma</taxon>
    </lineage>
</organism>
<evidence type="ECO:0000313" key="1">
    <source>
        <dbReference type="EMBL" id="KAH6939938.1"/>
    </source>
</evidence>
<protein>
    <submittedName>
        <fullName evidence="1">Uncharacterized protein</fullName>
    </submittedName>
</protein>